<dbReference type="OrthoDB" id="9816011at2"/>
<evidence type="ECO:0000256" key="4">
    <source>
        <dbReference type="SAM" id="MobiDB-lite"/>
    </source>
</evidence>
<dbReference type="InterPro" id="IPR020449">
    <property type="entry name" value="Tscrpt_reg_AraC-type_HTH"/>
</dbReference>
<dbReference type="GO" id="GO:0003700">
    <property type="term" value="F:DNA-binding transcription factor activity"/>
    <property type="evidence" value="ECO:0007669"/>
    <property type="project" value="InterPro"/>
</dbReference>
<evidence type="ECO:0000256" key="1">
    <source>
        <dbReference type="ARBA" id="ARBA00023015"/>
    </source>
</evidence>
<keyword evidence="3" id="KW-0804">Transcription</keyword>
<keyword evidence="1" id="KW-0805">Transcription regulation</keyword>
<evidence type="ECO:0000256" key="3">
    <source>
        <dbReference type="ARBA" id="ARBA00023163"/>
    </source>
</evidence>
<gene>
    <name evidence="6" type="ORF">E1293_14650</name>
</gene>
<comment type="caution">
    <text evidence="6">The sequence shown here is derived from an EMBL/GenBank/DDBJ whole genome shotgun (WGS) entry which is preliminary data.</text>
</comment>
<dbReference type="PANTHER" id="PTHR43280:SF28">
    <property type="entry name" value="HTH-TYPE TRANSCRIPTIONAL ACTIVATOR RHAS"/>
    <property type="match status" value="1"/>
</dbReference>
<feature type="compositionally biased region" description="Basic and acidic residues" evidence="4">
    <location>
        <begin position="115"/>
        <end position="124"/>
    </location>
</feature>
<sequence>MRNISEEAVERVIENMYLNLGEQLTIDDMARTALFSKFHFSRVFRQVTGVSPGRFLSALRLQEAKRLLISTTMTVADISNQVGYTSVGTFSSRFKSSVGLAPSLYRQRGGVRPRIHTDPRRNDWGTRSVSVGGRILPPEDGTTGTVFVGLFPEPIPQGSPIRCTVLDGPGRFRLDRVPQGTWYVLAHSLSDDDPPVPAGPLADEPVPWVGSHGPISIAADTVPLPVVVQLRPMRMIDPPVLLALTFIRTDANATTG</sequence>
<organism evidence="6 7">
    <name type="scientific">Actinomadura darangshiensis</name>
    <dbReference type="NCBI Taxonomy" id="705336"/>
    <lineage>
        <taxon>Bacteria</taxon>
        <taxon>Bacillati</taxon>
        <taxon>Actinomycetota</taxon>
        <taxon>Actinomycetes</taxon>
        <taxon>Streptosporangiales</taxon>
        <taxon>Thermomonosporaceae</taxon>
        <taxon>Actinomadura</taxon>
    </lineage>
</organism>
<dbReference type="Gene3D" id="1.10.10.60">
    <property type="entry name" value="Homeodomain-like"/>
    <property type="match status" value="2"/>
</dbReference>
<dbReference type="PANTHER" id="PTHR43280">
    <property type="entry name" value="ARAC-FAMILY TRANSCRIPTIONAL REGULATOR"/>
    <property type="match status" value="1"/>
</dbReference>
<keyword evidence="7" id="KW-1185">Reference proteome</keyword>
<dbReference type="EMBL" id="SMKY01000053">
    <property type="protein sequence ID" value="TDD83512.1"/>
    <property type="molecule type" value="Genomic_DNA"/>
</dbReference>
<protein>
    <submittedName>
        <fullName evidence="6">AraC family transcriptional regulator</fullName>
    </submittedName>
</protein>
<dbReference type="SUPFAM" id="SSF46689">
    <property type="entry name" value="Homeodomain-like"/>
    <property type="match status" value="2"/>
</dbReference>
<dbReference type="PROSITE" id="PS00041">
    <property type="entry name" value="HTH_ARAC_FAMILY_1"/>
    <property type="match status" value="1"/>
</dbReference>
<dbReference type="InterPro" id="IPR009057">
    <property type="entry name" value="Homeodomain-like_sf"/>
</dbReference>
<name>A0A4R5BIF2_9ACTN</name>
<proteinExistence type="predicted"/>
<feature type="region of interest" description="Disordered" evidence="4">
    <location>
        <begin position="114"/>
        <end position="136"/>
    </location>
</feature>
<dbReference type="SMART" id="SM00342">
    <property type="entry name" value="HTH_ARAC"/>
    <property type="match status" value="1"/>
</dbReference>
<evidence type="ECO:0000313" key="7">
    <source>
        <dbReference type="Proteomes" id="UP000295578"/>
    </source>
</evidence>
<dbReference type="Proteomes" id="UP000295578">
    <property type="component" value="Unassembled WGS sequence"/>
</dbReference>
<accession>A0A4R5BIF2</accession>
<keyword evidence="2" id="KW-0238">DNA-binding</keyword>
<dbReference type="InterPro" id="IPR018060">
    <property type="entry name" value="HTH_AraC"/>
</dbReference>
<feature type="domain" description="HTH araC/xylS-type" evidence="5">
    <location>
        <begin position="10"/>
        <end position="108"/>
    </location>
</feature>
<dbReference type="PRINTS" id="PR00032">
    <property type="entry name" value="HTHARAC"/>
</dbReference>
<dbReference type="AlphaFoldDB" id="A0A4R5BIF2"/>
<reference evidence="6 7" key="1">
    <citation type="submission" date="2019-03" db="EMBL/GenBank/DDBJ databases">
        <title>Draft genome sequences of novel Actinobacteria.</title>
        <authorList>
            <person name="Sahin N."/>
            <person name="Ay H."/>
            <person name="Saygin H."/>
        </authorList>
    </citation>
    <scope>NUCLEOTIDE SEQUENCE [LARGE SCALE GENOMIC DNA]</scope>
    <source>
        <strain evidence="6 7">DSM 45941</strain>
    </source>
</reference>
<dbReference type="RefSeq" id="WP_132197929.1">
    <property type="nucleotide sequence ID" value="NZ_SMKY01000053.1"/>
</dbReference>
<evidence type="ECO:0000259" key="5">
    <source>
        <dbReference type="PROSITE" id="PS01124"/>
    </source>
</evidence>
<evidence type="ECO:0000256" key="2">
    <source>
        <dbReference type="ARBA" id="ARBA00023125"/>
    </source>
</evidence>
<dbReference type="GO" id="GO:0043565">
    <property type="term" value="F:sequence-specific DNA binding"/>
    <property type="evidence" value="ECO:0007669"/>
    <property type="project" value="InterPro"/>
</dbReference>
<dbReference type="Pfam" id="PF12833">
    <property type="entry name" value="HTH_18"/>
    <property type="match status" value="1"/>
</dbReference>
<dbReference type="InterPro" id="IPR018062">
    <property type="entry name" value="HTH_AraC-typ_CS"/>
</dbReference>
<dbReference type="PROSITE" id="PS01124">
    <property type="entry name" value="HTH_ARAC_FAMILY_2"/>
    <property type="match status" value="1"/>
</dbReference>
<evidence type="ECO:0000313" key="6">
    <source>
        <dbReference type="EMBL" id="TDD83512.1"/>
    </source>
</evidence>